<gene>
    <name evidence="2" type="ORF">ICL16_26295</name>
</gene>
<dbReference type="EMBL" id="JACXAE010000081">
    <property type="protein sequence ID" value="MBD2775472.1"/>
    <property type="molecule type" value="Genomic_DNA"/>
</dbReference>
<dbReference type="GO" id="GO:0003964">
    <property type="term" value="F:RNA-directed DNA polymerase activity"/>
    <property type="evidence" value="ECO:0007669"/>
    <property type="project" value="UniProtKB-KW"/>
</dbReference>
<comment type="caution">
    <text evidence="2">The sequence shown here is derived from an EMBL/GenBank/DDBJ whole genome shotgun (WGS) entry which is preliminary data.</text>
</comment>
<dbReference type="Pfam" id="PF13655">
    <property type="entry name" value="RVT_N"/>
    <property type="match status" value="1"/>
</dbReference>
<dbReference type="AlphaFoldDB" id="A0A8J7BYC1"/>
<evidence type="ECO:0000313" key="2">
    <source>
        <dbReference type="EMBL" id="MBD2775472.1"/>
    </source>
</evidence>
<sequence>MWVKAVQAGDKRKAMSLQKLILKSRAARFLAIRQVTQLNAGKKTAGIDGKTALTFEERFNLELLLRQKNWYHNKLRLIPIPKKDGSTRYLKVPTVCSYCTSNQESLGIFCLTPTISLS</sequence>
<evidence type="ECO:0000313" key="3">
    <source>
        <dbReference type="Proteomes" id="UP000629098"/>
    </source>
</evidence>
<dbReference type="InterPro" id="IPR025960">
    <property type="entry name" value="RVT_N"/>
</dbReference>
<keyword evidence="2" id="KW-0808">Transferase</keyword>
<protein>
    <submittedName>
        <fullName evidence="2">Reverse transcriptase N-terminal domain-containing protein</fullName>
    </submittedName>
</protein>
<keyword evidence="3" id="KW-1185">Reference proteome</keyword>
<dbReference type="Proteomes" id="UP000629098">
    <property type="component" value="Unassembled WGS sequence"/>
</dbReference>
<name>A0A8J7BYC1_9CYAN</name>
<reference evidence="2" key="1">
    <citation type="submission" date="2020-09" db="EMBL/GenBank/DDBJ databases">
        <title>Iningainema tapete sp. nov. (Scytonemataceae, Cyanobacteria) from greenhouses in central Florida (USA) produces two types of nodularin with biosynthetic potential for microcystin-LR and anabaenopeptins.</title>
        <authorList>
            <person name="Berthold D.E."/>
            <person name="Lefler F.W."/>
            <person name="Huang I.-S."/>
            <person name="Abdulla H."/>
            <person name="Zimba P.V."/>
            <person name="Laughinghouse H.D. IV."/>
        </authorList>
    </citation>
    <scope>NUCLEOTIDE SEQUENCE</scope>
    <source>
        <strain evidence="2">BLCCT55</strain>
    </source>
</reference>
<evidence type="ECO:0000259" key="1">
    <source>
        <dbReference type="Pfam" id="PF13655"/>
    </source>
</evidence>
<accession>A0A8J7BYC1</accession>
<keyword evidence="2" id="KW-0695">RNA-directed DNA polymerase</keyword>
<keyword evidence="2" id="KW-0548">Nucleotidyltransferase</keyword>
<feature type="domain" description="Reverse transcriptase N-terminal" evidence="1">
    <location>
        <begin position="3"/>
        <end position="62"/>
    </location>
</feature>
<proteinExistence type="predicted"/>
<organism evidence="2 3">
    <name type="scientific">Iningainema tapete BLCC-T55</name>
    <dbReference type="NCBI Taxonomy" id="2748662"/>
    <lineage>
        <taxon>Bacteria</taxon>
        <taxon>Bacillati</taxon>
        <taxon>Cyanobacteriota</taxon>
        <taxon>Cyanophyceae</taxon>
        <taxon>Nostocales</taxon>
        <taxon>Scytonemataceae</taxon>
        <taxon>Iningainema tapete</taxon>
    </lineage>
</organism>